<dbReference type="EMBL" id="JANBPK010000082">
    <property type="protein sequence ID" value="KAJ2936378.1"/>
    <property type="molecule type" value="Genomic_DNA"/>
</dbReference>
<proteinExistence type="predicted"/>
<evidence type="ECO:0000256" key="1">
    <source>
        <dbReference type="SAM" id="MobiDB-lite"/>
    </source>
</evidence>
<organism evidence="2 3">
    <name type="scientific">Candolleomyces eurysporus</name>
    <dbReference type="NCBI Taxonomy" id="2828524"/>
    <lineage>
        <taxon>Eukaryota</taxon>
        <taxon>Fungi</taxon>
        <taxon>Dikarya</taxon>
        <taxon>Basidiomycota</taxon>
        <taxon>Agaricomycotina</taxon>
        <taxon>Agaricomycetes</taxon>
        <taxon>Agaricomycetidae</taxon>
        <taxon>Agaricales</taxon>
        <taxon>Agaricineae</taxon>
        <taxon>Psathyrellaceae</taxon>
        <taxon>Candolleomyces</taxon>
    </lineage>
</organism>
<feature type="region of interest" description="Disordered" evidence="1">
    <location>
        <begin position="1"/>
        <end position="22"/>
    </location>
</feature>
<evidence type="ECO:0000313" key="3">
    <source>
        <dbReference type="Proteomes" id="UP001140091"/>
    </source>
</evidence>
<reference evidence="2" key="1">
    <citation type="submission" date="2022-06" db="EMBL/GenBank/DDBJ databases">
        <title>Genome Sequence of Candolleomyces eurysporus.</title>
        <authorList>
            <person name="Buettner E."/>
        </authorList>
    </citation>
    <scope>NUCLEOTIDE SEQUENCE</scope>
    <source>
        <strain evidence="2">VTCC 930004</strain>
    </source>
</reference>
<gene>
    <name evidence="2" type="ORF">H1R20_g723</name>
</gene>
<dbReference type="Proteomes" id="UP001140091">
    <property type="component" value="Unassembled WGS sequence"/>
</dbReference>
<dbReference type="AlphaFoldDB" id="A0A9W8JT20"/>
<protein>
    <submittedName>
        <fullName evidence="2">Uncharacterized protein</fullName>
    </submittedName>
</protein>
<feature type="compositionally biased region" description="Basic and acidic residues" evidence="1">
    <location>
        <begin position="9"/>
        <end position="18"/>
    </location>
</feature>
<evidence type="ECO:0000313" key="2">
    <source>
        <dbReference type="EMBL" id="KAJ2936378.1"/>
    </source>
</evidence>
<feature type="non-terminal residue" evidence="2">
    <location>
        <position position="64"/>
    </location>
</feature>
<comment type="caution">
    <text evidence="2">The sequence shown here is derived from an EMBL/GenBank/DDBJ whole genome shotgun (WGS) entry which is preliminary data.</text>
</comment>
<sequence>MLDDGFEDAPPKDPERRSLNASFEDEAAALGLVDTDERLDPGLDAPLPIESDGVMGLELVDEKF</sequence>
<name>A0A9W8JT20_9AGAR</name>
<accession>A0A9W8JT20</accession>
<keyword evidence="3" id="KW-1185">Reference proteome</keyword>